<comment type="function">
    <text evidence="7">Sodium-phosphate symporter.</text>
</comment>
<dbReference type="GO" id="GO:0005315">
    <property type="term" value="F:phosphate transmembrane transporter activity"/>
    <property type="evidence" value="ECO:0007669"/>
    <property type="project" value="InterPro"/>
</dbReference>
<feature type="compositionally biased region" description="Low complexity" evidence="8">
    <location>
        <begin position="342"/>
        <end position="363"/>
    </location>
</feature>
<feature type="region of interest" description="Disordered" evidence="8">
    <location>
        <begin position="325"/>
        <end position="363"/>
    </location>
</feature>
<evidence type="ECO:0000256" key="7">
    <source>
        <dbReference type="RuleBase" id="RU363058"/>
    </source>
</evidence>
<evidence type="ECO:0000313" key="10">
    <source>
        <dbReference type="Proteomes" id="UP001314170"/>
    </source>
</evidence>
<feature type="transmembrane region" description="Helical" evidence="7">
    <location>
        <begin position="530"/>
        <end position="552"/>
    </location>
</feature>
<dbReference type="Pfam" id="PF01384">
    <property type="entry name" value="PHO4"/>
    <property type="match status" value="1"/>
</dbReference>
<name>A0AAV1SG84_9ROSI</name>
<dbReference type="GO" id="GO:0035435">
    <property type="term" value="P:phosphate ion transmembrane transport"/>
    <property type="evidence" value="ECO:0007669"/>
    <property type="project" value="TreeGrafter"/>
</dbReference>
<keyword evidence="6 7" id="KW-0472">Membrane</keyword>
<feature type="transmembrane region" description="Helical" evidence="7">
    <location>
        <begin position="239"/>
        <end position="265"/>
    </location>
</feature>
<reference evidence="9 10" key="1">
    <citation type="submission" date="2024-01" db="EMBL/GenBank/DDBJ databases">
        <authorList>
            <person name="Waweru B."/>
        </authorList>
    </citation>
    <scope>NUCLEOTIDE SEQUENCE [LARGE SCALE GENOMIC DNA]</scope>
</reference>
<evidence type="ECO:0000313" key="9">
    <source>
        <dbReference type="EMBL" id="CAK7350376.1"/>
    </source>
</evidence>
<organism evidence="9 10">
    <name type="scientific">Dovyalis caffra</name>
    <dbReference type="NCBI Taxonomy" id="77055"/>
    <lineage>
        <taxon>Eukaryota</taxon>
        <taxon>Viridiplantae</taxon>
        <taxon>Streptophyta</taxon>
        <taxon>Embryophyta</taxon>
        <taxon>Tracheophyta</taxon>
        <taxon>Spermatophyta</taxon>
        <taxon>Magnoliopsida</taxon>
        <taxon>eudicotyledons</taxon>
        <taxon>Gunneridae</taxon>
        <taxon>Pentapetalae</taxon>
        <taxon>rosids</taxon>
        <taxon>fabids</taxon>
        <taxon>Malpighiales</taxon>
        <taxon>Salicaceae</taxon>
        <taxon>Flacourtieae</taxon>
        <taxon>Dovyalis</taxon>
    </lineage>
</organism>
<feature type="transmembrane region" description="Helical" evidence="7">
    <location>
        <begin position="572"/>
        <end position="595"/>
    </location>
</feature>
<keyword evidence="5 7" id="KW-1133">Transmembrane helix</keyword>
<dbReference type="Proteomes" id="UP001314170">
    <property type="component" value="Unassembled WGS sequence"/>
</dbReference>
<protein>
    <recommendedName>
        <fullName evidence="7">Phosphate transporter</fullName>
    </recommendedName>
</protein>
<keyword evidence="10" id="KW-1185">Reference proteome</keyword>
<comment type="caution">
    <text evidence="9">The sequence shown here is derived from an EMBL/GenBank/DDBJ whole genome shotgun (WGS) entry which is preliminary data.</text>
</comment>
<evidence type="ECO:0000256" key="3">
    <source>
        <dbReference type="ARBA" id="ARBA00022592"/>
    </source>
</evidence>
<feature type="transmembrane region" description="Helical" evidence="7">
    <location>
        <begin position="488"/>
        <end position="509"/>
    </location>
</feature>
<evidence type="ECO:0000256" key="2">
    <source>
        <dbReference type="ARBA" id="ARBA00022448"/>
    </source>
</evidence>
<comment type="subcellular location">
    <subcellularLocation>
        <location evidence="1 7">Membrane</location>
        <topology evidence="1 7">Multi-pass membrane protein</topology>
    </subcellularLocation>
</comment>
<evidence type="ECO:0000256" key="1">
    <source>
        <dbReference type="ARBA" id="ARBA00004141"/>
    </source>
</evidence>
<evidence type="ECO:0000256" key="4">
    <source>
        <dbReference type="ARBA" id="ARBA00022692"/>
    </source>
</evidence>
<feature type="transmembrane region" description="Helical" evidence="7">
    <location>
        <begin position="208"/>
        <end position="227"/>
    </location>
</feature>
<proteinExistence type="inferred from homology"/>
<feature type="transmembrane region" description="Helical" evidence="7">
    <location>
        <begin position="59"/>
        <end position="81"/>
    </location>
</feature>
<dbReference type="PANTHER" id="PTHR11101:SF89">
    <property type="entry name" value="PHOSPHATE TRANSPORTER"/>
    <property type="match status" value="1"/>
</dbReference>
<sequence length="607" mass="67886">MSSRERKIAVDLAIEIVGRWKETYQWIPIFGAFAAIAMAFSAGANNLTAPFSTSVGSGALTLLKASAMACLIYVPGAALTSKSTADSLFSDFLKESKPDAGFFMWSLVVALITAAIWLAVATYWELPVSSQQSIQSALLGTILVTEGFDYMLLWNKNENHNFTGGGLLWIFLEWTVAPLIACLCSYFFFKLLRVFLLRPEDAEKRILIFLPIDYGISAGLLCIFVIFQIQGKFISVNKWLAVVAVAVATLIGALLSLVVIVSLTIKKSNAIPNYKSDKPSRSIDHQCIEIQDKTSSTKEDEKNHEDIEEMLRDFMQTRVLETVYEEEERSWESPPPDKIHDSQQQIQDFQQTQSVSQKSSTNQLPPFKQLLESTPNRLVQTRKFQRIDKRTLMSDSSTYIKRFAKSIIHPVIEYDRRTLVRHALAEKYDETENYFSFPHLLASCIFVLQSAGEIAAVASPYAAILDVFEHKIKYFRNGEDVESVHATWWFRAISGLVAAMGFFLCGWRLTRCLGGKLTYMSNSRGLASQLSSVAAVMMVTRMNLPVSSMHAFVGSLLGVGMADDIRNVNWKLVLKFLCGWILTVIFSCGIAYVIFSASVHSPGYVVP</sequence>
<accession>A0AAV1SG84</accession>
<evidence type="ECO:0000256" key="5">
    <source>
        <dbReference type="ARBA" id="ARBA00022989"/>
    </source>
</evidence>
<feature type="transmembrane region" description="Helical" evidence="7">
    <location>
        <begin position="102"/>
        <end position="124"/>
    </location>
</feature>
<dbReference type="AlphaFoldDB" id="A0AAV1SG84"/>
<dbReference type="InterPro" id="IPR001204">
    <property type="entry name" value="Phos_transporter"/>
</dbReference>
<evidence type="ECO:0000256" key="8">
    <source>
        <dbReference type="SAM" id="MobiDB-lite"/>
    </source>
</evidence>
<feature type="transmembrane region" description="Helical" evidence="7">
    <location>
        <begin position="166"/>
        <end position="188"/>
    </location>
</feature>
<keyword evidence="2 7" id="KW-0813">Transport</keyword>
<comment type="similarity">
    <text evidence="7">Belongs to the inorganic phosphate transporter (PiT) (TC 2.A.20) family.</text>
</comment>
<dbReference type="GO" id="GO:0016020">
    <property type="term" value="C:membrane"/>
    <property type="evidence" value="ECO:0007669"/>
    <property type="project" value="UniProtKB-SubCell"/>
</dbReference>
<dbReference type="PANTHER" id="PTHR11101">
    <property type="entry name" value="PHOSPHATE TRANSPORTER"/>
    <property type="match status" value="1"/>
</dbReference>
<feature type="transmembrane region" description="Helical" evidence="7">
    <location>
        <begin position="26"/>
        <end position="47"/>
    </location>
</feature>
<keyword evidence="4 7" id="KW-0812">Transmembrane</keyword>
<keyword evidence="3 7" id="KW-0592">Phosphate transport</keyword>
<evidence type="ECO:0000256" key="6">
    <source>
        <dbReference type="ARBA" id="ARBA00023136"/>
    </source>
</evidence>
<gene>
    <name evidence="9" type="ORF">DCAF_LOCUS23105</name>
</gene>
<dbReference type="EMBL" id="CAWUPB010001184">
    <property type="protein sequence ID" value="CAK7350376.1"/>
    <property type="molecule type" value="Genomic_DNA"/>
</dbReference>